<dbReference type="OrthoDB" id="9809099at2"/>
<feature type="transmembrane region" description="Helical" evidence="8">
    <location>
        <begin position="91"/>
        <end position="109"/>
    </location>
</feature>
<feature type="transmembrane region" description="Helical" evidence="8">
    <location>
        <begin position="121"/>
        <end position="142"/>
    </location>
</feature>
<dbReference type="GO" id="GO:0005886">
    <property type="term" value="C:plasma membrane"/>
    <property type="evidence" value="ECO:0007669"/>
    <property type="project" value="UniProtKB-SubCell"/>
</dbReference>
<keyword evidence="6 8" id="KW-1133">Transmembrane helix</keyword>
<feature type="transmembrane region" description="Helical" evidence="8">
    <location>
        <begin position="394"/>
        <end position="411"/>
    </location>
</feature>
<dbReference type="InterPro" id="IPR038731">
    <property type="entry name" value="RgtA/B/C-like"/>
</dbReference>
<keyword evidence="11" id="KW-1185">Reference proteome</keyword>
<keyword evidence="5 8" id="KW-0812">Transmembrane</keyword>
<keyword evidence="7 8" id="KW-0472">Membrane</keyword>
<dbReference type="InterPro" id="IPR050297">
    <property type="entry name" value="LipidA_mod_glycosyltrf_83"/>
</dbReference>
<dbReference type="Proteomes" id="UP000014227">
    <property type="component" value="Chromosome I"/>
</dbReference>
<feature type="transmembrane region" description="Helical" evidence="8">
    <location>
        <begin position="341"/>
        <end position="361"/>
    </location>
</feature>
<evidence type="ECO:0000313" key="11">
    <source>
        <dbReference type="Proteomes" id="UP000014227"/>
    </source>
</evidence>
<evidence type="ECO:0000256" key="6">
    <source>
        <dbReference type="ARBA" id="ARBA00022989"/>
    </source>
</evidence>
<dbReference type="PANTHER" id="PTHR33908:SF11">
    <property type="entry name" value="MEMBRANE PROTEIN"/>
    <property type="match status" value="1"/>
</dbReference>
<evidence type="ECO:0000259" key="9">
    <source>
        <dbReference type="Pfam" id="PF13231"/>
    </source>
</evidence>
<keyword evidence="3" id="KW-0328">Glycosyltransferase</keyword>
<feature type="transmembrane region" description="Helical" evidence="8">
    <location>
        <begin position="30"/>
        <end position="50"/>
    </location>
</feature>
<dbReference type="EMBL" id="HF951689">
    <property type="protein sequence ID" value="CCW36593.1"/>
    <property type="molecule type" value="Genomic_DNA"/>
</dbReference>
<comment type="subcellular location">
    <subcellularLocation>
        <location evidence="1">Cell membrane</location>
        <topology evidence="1">Multi-pass membrane protein</topology>
    </subcellularLocation>
</comment>
<feature type="transmembrane region" description="Helical" evidence="8">
    <location>
        <begin position="208"/>
        <end position="232"/>
    </location>
</feature>
<dbReference type="STRING" id="454171.CP488_01280"/>
<reference evidence="11" key="1">
    <citation type="submission" date="2013-03" db="EMBL/GenBank/DDBJ databases">
        <title>Genome sequence of Chthonomonas calidirosea, the first sequenced genome from the Armatimonadetes phylum (formally candidate division OP10).</title>
        <authorList>
            <person name="Lee K.C.Y."/>
            <person name="Morgan X.C."/>
            <person name="Dunfield P.F."/>
            <person name="Tamas I."/>
            <person name="Houghton K.M."/>
            <person name="Vyssotski M."/>
            <person name="Ryan J.L.J."/>
            <person name="Lagutin K."/>
            <person name="McDonald I.R."/>
            <person name="Stott M.B."/>
        </authorList>
    </citation>
    <scope>NUCLEOTIDE SEQUENCE [LARGE SCALE GENOMIC DNA]</scope>
    <source>
        <strain evidence="11">DSM 23976 / ICMP 18418 / T49</strain>
    </source>
</reference>
<protein>
    <submittedName>
        <fullName evidence="10">4-amino-4-deoxy-L-arabinose transferase and related glycosyltransferases of PMT family</fullName>
    </submittedName>
</protein>
<evidence type="ECO:0000313" key="10">
    <source>
        <dbReference type="EMBL" id="CCW36593.1"/>
    </source>
</evidence>
<proteinExistence type="predicted"/>
<evidence type="ECO:0000256" key="1">
    <source>
        <dbReference type="ARBA" id="ARBA00004651"/>
    </source>
</evidence>
<evidence type="ECO:0000256" key="5">
    <source>
        <dbReference type="ARBA" id="ARBA00022692"/>
    </source>
</evidence>
<feature type="transmembrane region" description="Helical" evidence="8">
    <location>
        <begin position="244"/>
        <end position="264"/>
    </location>
</feature>
<dbReference type="RefSeq" id="WP_016484097.1">
    <property type="nucleotide sequence ID" value="NC_021487.1"/>
</dbReference>
<dbReference type="HOGENOM" id="CLU_481215_0_0_0"/>
<dbReference type="eggNOG" id="COG1807">
    <property type="taxonomic scope" value="Bacteria"/>
</dbReference>
<evidence type="ECO:0000256" key="2">
    <source>
        <dbReference type="ARBA" id="ARBA00022475"/>
    </source>
</evidence>
<dbReference type="PATRIC" id="fig|1303518.3.peg.2914"/>
<keyword evidence="2" id="KW-1003">Cell membrane</keyword>
<feature type="transmembrane region" description="Helical" evidence="8">
    <location>
        <begin position="423"/>
        <end position="446"/>
    </location>
</feature>
<feature type="transmembrane region" description="Helical" evidence="8">
    <location>
        <begin position="304"/>
        <end position="329"/>
    </location>
</feature>
<evidence type="ECO:0000256" key="4">
    <source>
        <dbReference type="ARBA" id="ARBA00022679"/>
    </source>
</evidence>
<accession>S0F067</accession>
<keyword evidence="4 10" id="KW-0808">Transferase</keyword>
<dbReference type="InParanoid" id="S0F067"/>
<feature type="domain" description="Glycosyltransferase RgtA/B/C/D-like" evidence="9">
    <location>
        <begin position="126"/>
        <end position="257"/>
    </location>
</feature>
<dbReference type="AlphaFoldDB" id="S0F067"/>
<evidence type="ECO:0000256" key="8">
    <source>
        <dbReference type="SAM" id="Phobius"/>
    </source>
</evidence>
<evidence type="ECO:0000256" key="7">
    <source>
        <dbReference type="ARBA" id="ARBA00023136"/>
    </source>
</evidence>
<dbReference type="TCDB" id="9.B.142.4.9">
    <property type="family name" value="the integral membrane glycosyltransferase family 39 (gt39) family"/>
</dbReference>
<evidence type="ECO:0000256" key="3">
    <source>
        <dbReference type="ARBA" id="ARBA00022676"/>
    </source>
</evidence>
<gene>
    <name evidence="10" type="ORF">CCALI_02808</name>
</gene>
<organism evidence="10 11">
    <name type="scientific">Chthonomonas calidirosea (strain DSM 23976 / ICMP 18418 / T49)</name>
    <dbReference type="NCBI Taxonomy" id="1303518"/>
    <lineage>
        <taxon>Bacteria</taxon>
        <taxon>Bacillati</taxon>
        <taxon>Armatimonadota</taxon>
        <taxon>Chthonomonadia</taxon>
        <taxon>Chthonomonadales</taxon>
        <taxon>Chthonomonadaceae</taxon>
        <taxon>Chthonomonas</taxon>
    </lineage>
</organism>
<dbReference type="KEGG" id="ccz:CCALI_02808"/>
<feature type="transmembrane region" description="Helical" evidence="8">
    <location>
        <begin position="154"/>
        <end position="172"/>
    </location>
</feature>
<dbReference type="GO" id="GO:0009103">
    <property type="term" value="P:lipopolysaccharide biosynthetic process"/>
    <property type="evidence" value="ECO:0007669"/>
    <property type="project" value="UniProtKB-ARBA"/>
</dbReference>
<sequence length="566" mass="62111">MEVEEPVGAEALPSGKKASVLGLSWETIRAVGFITLLGFLLRLFGITWSLPNAHHPFATYHPDELINLSAALQADIPHLKLDIGFYNYGTFYFYLVSLAETIAAGYGLLPSPQTPNAAHQAALFLVGRLVTVLMGTLTIPVVFALGRRLYGARIGWWAGLFYAVAPLAVVYGHFLAVDVPANLFVALALLWSARLIESDSARDGLLAGIWVGLAAATKYTAGVVIVAPLIALCWAKSPHRLRTAVLVGLGVLLAFFVGCPGPLVNWNVFWNGLPGYPGSGVYYELFVHSRQGHGLLFVHTGPGWWYHLIISFPWGLGLPLYAAALWGVGVAGRRRTIGDRLLLLFTALYFLIIGFSAVRFARYTLPLFIPLAVLTARGLEEVHGNRARERLRQGLLTVVALLTLLLSVGWVRRMVALTPQDRAAAYLWHVLPPGASVAFPTIPWFYSPPLSPLFGLPSPVQRAKAAQEDTRFRLRIPSREWDRSVLSPLPDAVVFSNFETMHPLRLALPSARRFLAALPRDYKRVYFGSGPPLGAPPWQTIIPDDFLYVCPKITVCIAPKYALAPE</sequence>
<dbReference type="Pfam" id="PF13231">
    <property type="entry name" value="PMT_2"/>
    <property type="match status" value="1"/>
</dbReference>
<dbReference type="PANTHER" id="PTHR33908">
    <property type="entry name" value="MANNOSYLTRANSFERASE YKCB-RELATED"/>
    <property type="match status" value="1"/>
</dbReference>
<dbReference type="GO" id="GO:0016763">
    <property type="term" value="F:pentosyltransferase activity"/>
    <property type="evidence" value="ECO:0007669"/>
    <property type="project" value="TreeGrafter"/>
</dbReference>
<name>S0F067_CHTCT</name>